<evidence type="ECO:0000313" key="1">
    <source>
        <dbReference type="EMBL" id="BAN21297.1"/>
    </source>
</evidence>
<organism evidence="1">
    <name type="scientific">Riptortus pedestris</name>
    <name type="common">Bean bug</name>
    <dbReference type="NCBI Taxonomy" id="329032"/>
    <lineage>
        <taxon>Eukaryota</taxon>
        <taxon>Metazoa</taxon>
        <taxon>Ecdysozoa</taxon>
        <taxon>Arthropoda</taxon>
        <taxon>Hexapoda</taxon>
        <taxon>Insecta</taxon>
        <taxon>Pterygota</taxon>
        <taxon>Neoptera</taxon>
        <taxon>Paraneoptera</taxon>
        <taxon>Hemiptera</taxon>
        <taxon>Heteroptera</taxon>
        <taxon>Panheteroptera</taxon>
        <taxon>Pentatomomorpha</taxon>
        <taxon>Coreoidea</taxon>
        <taxon>Alydidae</taxon>
        <taxon>Riptortus</taxon>
    </lineage>
</organism>
<proteinExistence type="evidence at transcript level"/>
<sequence>MSKHHLSKANDLHNHKQDSKDFYISFSYNRPPETDASHSLSKIRIKKKNKNCHNTSLSSEIPCLLFFNSFAHSCPRYFENLSS</sequence>
<reference evidence="1" key="1">
    <citation type="journal article" date="2013" name="PLoS ONE">
        <title>Gene expression in gut symbiotic organ of stinkbug affected by extracellular bacterial symbiont.</title>
        <authorList>
            <person name="Futahashi R."/>
            <person name="Tanaka K."/>
            <person name="Tanahashi M."/>
            <person name="Nikoh N."/>
            <person name="Kikuchi Y."/>
            <person name="Lee B.L."/>
            <person name="Fukatsu T."/>
        </authorList>
    </citation>
    <scope>NUCLEOTIDE SEQUENCE</scope>
    <source>
        <tissue evidence="1">Midgut</tissue>
    </source>
</reference>
<protein>
    <submittedName>
        <fullName evidence="1">Unkown protein</fullName>
    </submittedName>
</protein>
<dbReference type="EMBL" id="AK418082">
    <property type="protein sequence ID" value="BAN21297.1"/>
    <property type="molecule type" value="mRNA"/>
</dbReference>
<dbReference type="AlphaFoldDB" id="R4WTQ4"/>
<accession>R4WTQ4</accession>
<name>R4WTQ4_RIPPE</name>